<evidence type="ECO:0000313" key="1">
    <source>
        <dbReference type="EMBL" id="MBW4548125.1"/>
    </source>
</evidence>
<protein>
    <submittedName>
        <fullName evidence="1">Uncharacterized protein</fullName>
    </submittedName>
</protein>
<dbReference type="Proteomes" id="UP000753908">
    <property type="component" value="Unassembled WGS sequence"/>
</dbReference>
<evidence type="ECO:0000313" key="2">
    <source>
        <dbReference type="Proteomes" id="UP000753908"/>
    </source>
</evidence>
<name>A0A951PQ14_9CYAN</name>
<reference evidence="1" key="1">
    <citation type="submission" date="2021-05" db="EMBL/GenBank/DDBJ databases">
        <authorList>
            <person name="Pietrasiak N."/>
            <person name="Ward R."/>
            <person name="Stajich J.E."/>
            <person name="Kurbessoian T."/>
        </authorList>
    </citation>
    <scope>NUCLEOTIDE SEQUENCE</scope>
    <source>
        <strain evidence="1">CPER-KK1</strain>
    </source>
</reference>
<dbReference type="AlphaFoldDB" id="A0A951PQ14"/>
<dbReference type="EMBL" id="JAHHIF010000055">
    <property type="protein sequence ID" value="MBW4548125.1"/>
    <property type="molecule type" value="Genomic_DNA"/>
</dbReference>
<gene>
    <name evidence="1" type="ORF">KME25_27340</name>
</gene>
<sequence length="50" mass="5659">MNYPVPNLAWDCTEIWHEHQQFSAEIELLLKYCSIKGATPLDGSLALPKS</sequence>
<comment type="caution">
    <text evidence="1">The sequence shown here is derived from an EMBL/GenBank/DDBJ whole genome shotgun (WGS) entry which is preliminary data.</text>
</comment>
<reference evidence="1" key="2">
    <citation type="journal article" date="2022" name="Microbiol. Resour. Announc.">
        <title>Metagenome Sequencing to Explore Phylogenomics of Terrestrial Cyanobacteria.</title>
        <authorList>
            <person name="Ward R.D."/>
            <person name="Stajich J.E."/>
            <person name="Johansen J.R."/>
            <person name="Huntemann M."/>
            <person name="Clum A."/>
            <person name="Foster B."/>
            <person name="Foster B."/>
            <person name="Roux S."/>
            <person name="Palaniappan K."/>
            <person name="Varghese N."/>
            <person name="Mukherjee S."/>
            <person name="Reddy T.B.K."/>
            <person name="Daum C."/>
            <person name="Copeland A."/>
            <person name="Chen I.A."/>
            <person name="Ivanova N.N."/>
            <person name="Kyrpides N.C."/>
            <person name="Shapiro N."/>
            <person name="Eloe-Fadrosh E.A."/>
            <person name="Pietrasiak N."/>
        </authorList>
    </citation>
    <scope>NUCLEOTIDE SEQUENCE</scope>
    <source>
        <strain evidence="1">CPER-KK1</strain>
    </source>
</reference>
<accession>A0A951PQ14</accession>
<organism evidence="1 2">
    <name type="scientific">Symplocastrum torsivum CPER-KK1</name>
    <dbReference type="NCBI Taxonomy" id="450513"/>
    <lineage>
        <taxon>Bacteria</taxon>
        <taxon>Bacillati</taxon>
        <taxon>Cyanobacteriota</taxon>
        <taxon>Cyanophyceae</taxon>
        <taxon>Oscillatoriophycideae</taxon>
        <taxon>Oscillatoriales</taxon>
        <taxon>Microcoleaceae</taxon>
        <taxon>Symplocastrum</taxon>
    </lineage>
</organism>
<proteinExistence type="predicted"/>